<dbReference type="InterPro" id="IPR004456">
    <property type="entry name" value="Pglycerate_mutase_ApgM"/>
</dbReference>
<dbReference type="Pfam" id="PF01676">
    <property type="entry name" value="Metalloenzyme"/>
    <property type="match status" value="1"/>
</dbReference>
<evidence type="ECO:0000256" key="1">
    <source>
        <dbReference type="ARBA" id="ARBA00000370"/>
    </source>
</evidence>
<comment type="pathway">
    <text evidence="3 7">Carbohydrate degradation; glycolysis; pyruvate from D-glyceraldehyde 3-phosphate: step 3/5.</text>
</comment>
<dbReference type="AlphaFoldDB" id="A0A9Y1BNH4"/>
<dbReference type="Pfam" id="PF10143">
    <property type="entry name" value="PhosphMutase"/>
    <property type="match status" value="1"/>
</dbReference>
<reference evidence="9" key="1">
    <citation type="journal article" date="2022" name="Nat. Microbiol.">
        <title>Unique mobile elements and scalable gene flow at the prokaryote-eukaryote boundary revealed by circularized Asgard archaea genomes.</title>
        <authorList>
            <person name="Wu F."/>
            <person name="Speth D.R."/>
            <person name="Philosof A."/>
            <person name="Cremiere A."/>
            <person name="Narayanan A."/>
            <person name="Barco R.A."/>
            <person name="Connon S.A."/>
            <person name="Amend J.P."/>
            <person name="Antoshechkin I.A."/>
            <person name="Orphan V.J."/>
        </authorList>
    </citation>
    <scope>NUCLEOTIDE SEQUENCE</scope>
    <source>
        <strain evidence="9">PR6</strain>
    </source>
</reference>
<name>A0A9Y1BNH4_9ARCH</name>
<dbReference type="GO" id="GO:0046872">
    <property type="term" value="F:metal ion binding"/>
    <property type="evidence" value="ECO:0007669"/>
    <property type="project" value="InterPro"/>
</dbReference>
<evidence type="ECO:0000256" key="6">
    <source>
        <dbReference type="ARBA" id="ARBA00023235"/>
    </source>
</evidence>
<protein>
    <recommendedName>
        <fullName evidence="7">2,3-bisphosphoglycerate-independent phosphoglycerate mutase</fullName>
        <shortName evidence="7">BPG-independent PGAM</shortName>
        <shortName evidence="7">Phosphoglyceromutase</shortName>
        <shortName evidence="7">aPGAM</shortName>
        <ecNumber evidence="7">5.4.2.12</ecNumber>
    </recommendedName>
</protein>
<dbReference type="SUPFAM" id="SSF53649">
    <property type="entry name" value="Alkaline phosphatase-like"/>
    <property type="match status" value="1"/>
</dbReference>
<dbReference type="GO" id="GO:0006096">
    <property type="term" value="P:glycolytic process"/>
    <property type="evidence" value="ECO:0007669"/>
    <property type="project" value="UniProtKB-UniRule"/>
</dbReference>
<gene>
    <name evidence="7" type="primary">apgM</name>
    <name evidence="9" type="ORF">K9W46_07535</name>
</gene>
<evidence type="ECO:0000259" key="8">
    <source>
        <dbReference type="Pfam" id="PF01676"/>
    </source>
</evidence>
<accession>A0A9Y1BNH4</accession>
<comment type="catalytic activity">
    <reaction evidence="1 7">
        <text>(2R)-2-phosphoglycerate = (2R)-3-phosphoglycerate</text>
        <dbReference type="Rhea" id="RHEA:15901"/>
        <dbReference type="ChEBI" id="CHEBI:58272"/>
        <dbReference type="ChEBI" id="CHEBI:58289"/>
        <dbReference type="EC" id="5.4.2.12"/>
    </reaction>
</comment>
<dbReference type="Gene3D" id="3.30.70.2130">
    <property type="entry name" value="Metalloenzyme domain"/>
    <property type="match status" value="1"/>
</dbReference>
<dbReference type="GO" id="GO:0004619">
    <property type="term" value="F:phosphoglycerate mutase activity"/>
    <property type="evidence" value="ECO:0007669"/>
    <property type="project" value="UniProtKB-UniRule"/>
</dbReference>
<dbReference type="InterPro" id="IPR042253">
    <property type="entry name" value="Pglycerate_mutase_ApgM_sf"/>
</dbReference>
<dbReference type="CDD" id="cd16011">
    <property type="entry name" value="iPGM_like"/>
    <property type="match status" value="1"/>
</dbReference>
<evidence type="ECO:0000256" key="2">
    <source>
        <dbReference type="ARBA" id="ARBA00002315"/>
    </source>
</evidence>
<proteinExistence type="inferred from homology"/>
<dbReference type="HAMAP" id="MF_01402_A">
    <property type="entry name" value="ApgM_A"/>
    <property type="match status" value="1"/>
</dbReference>
<evidence type="ECO:0000256" key="4">
    <source>
        <dbReference type="ARBA" id="ARBA00005524"/>
    </source>
</evidence>
<comment type="similarity">
    <text evidence="4 7">Belongs to the BPG-independent phosphoglycerate mutase family. A-PGAM subfamily.</text>
</comment>
<dbReference type="PANTHER" id="PTHR31209">
    <property type="entry name" value="COFACTOR-INDEPENDENT PHOSPHOGLYCERATE MUTASE"/>
    <property type="match status" value="1"/>
</dbReference>
<dbReference type="Gene3D" id="3.40.720.10">
    <property type="entry name" value="Alkaline Phosphatase, subunit A"/>
    <property type="match status" value="1"/>
</dbReference>
<dbReference type="EMBL" id="CP084167">
    <property type="protein sequence ID" value="UJG42258.1"/>
    <property type="molecule type" value="Genomic_DNA"/>
</dbReference>
<organism evidence="9">
    <name type="scientific">Candidatus Heimdallarchaeum endolithica</name>
    <dbReference type="NCBI Taxonomy" id="2876572"/>
    <lineage>
        <taxon>Archaea</taxon>
        <taxon>Promethearchaeati</taxon>
        <taxon>Candidatus Heimdallarchaeota</taxon>
        <taxon>Candidatus Heimdallarchaeia (ex Rinke et al. 2021) (nom. nud.)</taxon>
        <taxon>Candidatus Heimdallarchaeales</taxon>
        <taxon>Candidatus Heimdallarchaeaceae</taxon>
        <taxon>Candidatus Heimdallarchaeum</taxon>
    </lineage>
</organism>
<dbReference type="PIRSF" id="PIRSF006392">
    <property type="entry name" value="IPGAM_arch"/>
    <property type="match status" value="1"/>
</dbReference>
<dbReference type="InterPro" id="IPR017850">
    <property type="entry name" value="Alkaline_phosphatase_core_sf"/>
</dbReference>
<sequence>MTGKLLFIILDGLGDRPIPELGGKTPLEYAKTPNMDKFAELGVTGIMDVIETGQTPGSDTAHLALFGVDPFQYYTGRGPFEASGVGLTVKEGDIAFRVNFATIDENGIIVDRRAGRIKEGTDEFIEQLNGIEIEGVQFLMKAGTEHRAALVLRGKNLSDKVSANDPKVEGKAPYSFKALEDSESAEKTARVLSEFAKKSHEILSDSSLNKQRIEAGKLAANYLLIRGAGKVPKLPNFEKEYGLQTACVAGGGLYKGVARMLGMEIIEKDGMTGGTDTDVSLKAETAFDLLKTHDFIFLHFKGTDNYGHDGNYNGKVEFIEKVDKELYRFLPEKFKEELVIMISGDHSTPCSFKDHSADPVPLIICSPTCVKDDVKHFGERYAYNGGLGRIKGKHLMKLLLNELHLVEKFGA</sequence>
<evidence type="ECO:0000256" key="3">
    <source>
        <dbReference type="ARBA" id="ARBA00004798"/>
    </source>
</evidence>
<keyword evidence="6 7" id="KW-0413">Isomerase</keyword>
<evidence type="ECO:0000256" key="7">
    <source>
        <dbReference type="HAMAP-Rule" id="MF_01402"/>
    </source>
</evidence>
<dbReference type="EC" id="5.4.2.12" evidence="7"/>
<dbReference type="NCBIfam" id="NF003104">
    <property type="entry name" value="PRK04024.1"/>
    <property type="match status" value="1"/>
</dbReference>
<evidence type="ECO:0000256" key="5">
    <source>
        <dbReference type="ARBA" id="ARBA00023152"/>
    </source>
</evidence>
<dbReference type="Proteomes" id="UP001200513">
    <property type="component" value="Chromosome"/>
</dbReference>
<dbReference type="InterPro" id="IPR006124">
    <property type="entry name" value="Metalloenzyme"/>
</dbReference>
<dbReference type="NCBIfam" id="TIGR00306">
    <property type="entry name" value="apgM"/>
    <property type="match status" value="1"/>
</dbReference>
<dbReference type="PANTHER" id="PTHR31209:SF0">
    <property type="entry name" value="METALLOENZYME DOMAIN-CONTAINING PROTEIN"/>
    <property type="match status" value="1"/>
</dbReference>
<feature type="domain" description="Metalloenzyme" evidence="8">
    <location>
        <begin position="4"/>
        <end position="401"/>
    </location>
</feature>
<comment type="function">
    <text evidence="2 7">Catalyzes the interconversion of 2-phosphoglycerate and 3-phosphoglycerate.</text>
</comment>
<keyword evidence="5 7" id="KW-0324">Glycolysis</keyword>
<dbReference type="InterPro" id="IPR023665">
    <property type="entry name" value="ApgAM_prokaryotes"/>
</dbReference>
<evidence type="ECO:0000313" key="9">
    <source>
        <dbReference type="EMBL" id="UJG42258.1"/>
    </source>
</evidence>